<dbReference type="PROSITE" id="PS51892">
    <property type="entry name" value="SUBTILASE"/>
    <property type="match status" value="1"/>
</dbReference>
<dbReference type="PROSITE" id="PS00137">
    <property type="entry name" value="SUBTILASE_HIS"/>
    <property type="match status" value="1"/>
</dbReference>
<dbReference type="Proteomes" id="UP000594262">
    <property type="component" value="Unplaced"/>
</dbReference>
<evidence type="ECO:0000256" key="10">
    <source>
        <dbReference type="ARBA" id="ARBA00055784"/>
    </source>
</evidence>
<dbReference type="Pfam" id="PF01483">
    <property type="entry name" value="P_proprotein"/>
    <property type="match status" value="1"/>
</dbReference>
<feature type="compositionally biased region" description="Basic and acidic residues" evidence="14">
    <location>
        <begin position="1491"/>
        <end position="1516"/>
    </location>
</feature>
<dbReference type="InterPro" id="IPR008979">
    <property type="entry name" value="Galactose-bd-like_sf"/>
</dbReference>
<dbReference type="InterPro" id="IPR023827">
    <property type="entry name" value="Peptidase_S8_Asp-AS"/>
</dbReference>
<dbReference type="InterPro" id="IPR022398">
    <property type="entry name" value="Peptidase_S8_His-AS"/>
</dbReference>
<dbReference type="Pfam" id="PF16470">
    <property type="entry name" value="S8_pro-domain"/>
    <property type="match status" value="1"/>
</dbReference>
<keyword evidence="8" id="KW-1015">Disulfide bond</keyword>
<dbReference type="InterPro" id="IPR036852">
    <property type="entry name" value="Peptidase_S8/S53_dom_sf"/>
</dbReference>
<feature type="region of interest" description="Disordered" evidence="14">
    <location>
        <begin position="725"/>
        <end position="797"/>
    </location>
</feature>
<feature type="region of interest" description="Disordered" evidence="14">
    <location>
        <begin position="1458"/>
        <end position="1572"/>
    </location>
</feature>
<dbReference type="InterPro" id="IPR002884">
    <property type="entry name" value="P_dom"/>
</dbReference>
<dbReference type="PROSITE" id="PS51829">
    <property type="entry name" value="P_HOMO_B"/>
    <property type="match status" value="1"/>
</dbReference>
<keyword evidence="2 13" id="KW-0645">Protease</keyword>
<dbReference type="InterPro" id="IPR000209">
    <property type="entry name" value="Peptidase_S8/S53_dom"/>
</dbReference>
<feature type="compositionally biased region" description="Basic and acidic residues" evidence="14">
    <location>
        <begin position="1461"/>
        <end position="1478"/>
    </location>
</feature>
<proteinExistence type="inferred from homology"/>
<evidence type="ECO:0000256" key="9">
    <source>
        <dbReference type="ARBA" id="ARBA00023180"/>
    </source>
</evidence>
<feature type="region of interest" description="Disordered" evidence="14">
    <location>
        <begin position="1051"/>
        <end position="1101"/>
    </location>
</feature>
<evidence type="ECO:0000256" key="1">
    <source>
        <dbReference type="ARBA" id="ARBA00005325"/>
    </source>
</evidence>
<feature type="compositionally biased region" description="Basic and acidic residues" evidence="14">
    <location>
        <begin position="1556"/>
        <end position="1572"/>
    </location>
</feature>
<dbReference type="InterPro" id="IPR038466">
    <property type="entry name" value="S8_pro-domain_sf"/>
</dbReference>
<keyword evidence="9" id="KW-0325">Glycoprotein</keyword>
<evidence type="ECO:0000256" key="12">
    <source>
        <dbReference type="PIRSR" id="PIRSR615500-1"/>
    </source>
</evidence>
<evidence type="ECO:0000259" key="15">
    <source>
        <dbReference type="PROSITE" id="PS51829"/>
    </source>
</evidence>
<feature type="active site" description="Charge relay system" evidence="12 13">
    <location>
        <position position="409"/>
    </location>
</feature>
<dbReference type="GeneID" id="136802034"/>
<evidence type="ECO:0000313" key="16">
    <source>
        <dbReference type="EnsemblMetazoa" id="CLYHEMP024761.2"/>
    </source>
</evidence>
<dbReference type="GO" id="GO:0004252">
    <property type="term" value="F:serine-type endopeptidase activity"/>
    <property type="evidence" value="ECO:0007669"/>
    <property type="project" value="UniProtKB-UniRule"/>
</dbReference>
<evidence type="ECO:0000256" key="11">
    <source>
        <dbReference type="ARBA" id="ARBA00076619"/>
    </source>
</evidence>
<sequence length="1806" mass="203245">MFLKTNIVCAIWCTMRSVTGTLQILASFYLIINIVKTEDFDKVHMTNSWAVHIENGNNEIADQVAEKHGFSNVGQIGSLPGYFHFVHKKTGKRSRRKRRDVTENKTFTLLEDDKVKWVERQHVLERDKRGVVPEYIPTTHAEGYIIRDPLFSEQWYLNNVGQSNGPSTLDINVLPVWSRGISGKNVVVAILDDGVDHTHPDLKANYDPRASYDFVDYDNDPRPRDSDPNNCHGTKCAGEVAAEAGNDICGVGVAFNSSIAGIRMLDGNVTDTIEGSALSYKKDYIDIYSCAWGPKDDGKRFGRPGTLASKALELGVKEGRQGLGSIFVWATGNGGLTDDDCNCDGYTTSVYTISIGAISDHGLSTYYTESCSSTLGVTFSGGSHREKKENKIITTTLHHECTDEFKGTSSAAPLAAGMIALMLEANSRLGWRDVQHIIVETALMTSPLDEGWRRNGAGKWFNQKFGFGRLDAAAMVDRANNWRNVGEQRACWGDTSVGPWDIPDSGTLLTSSNATACEGSNSAVKTLEHVQVIITLRHRHRGHVSIELISPSGTRTRLLKTRRNDKSTKGLKDWIFMSVHFWGEDPHGIWTLAITDNSHNNRQHHRYKSRFGDTEDATEILHDEMNGEAHGEDFNTAEQFEDSVFKDDSFKKKRKDTPPKTMNILNALKQAKAKRIHERNSKKIHKEHHKMKIKGPSHAKIVTNENNNDATENDVEAKILEEILGSTQTRDSSNPSSGIMNSTLSMPSQKPSNTTLSGSHSHNDTLNSMVNTTQESPPHEETSTSSQGQESTGGDSETKMLESLLRNVISQVFSNFLNTNNEGSKSFEERISLLEKLLGKKPEEEDDPIISGLMNAFKKGKAIDRVNNVLNILQDSKNITKFTNTSFERNADVVVDVLRVLKDVLNTGKGDKHMKNYKERVSDLLEKQSGNTQKLTKKLLTDLKQSGTDSSDVVNDALALISRIFQSEKMKSNKRNKHPKITKNAGKTPHKYRIMFEGPNSEIELPYSSIKNMFAAANGNNQKEITKTKQTKEIQHDANDVEKITVERVKVKDHPPSSSSGKRHPTYSTTVRNSMQNTDSSLEMPFPDEGREAPVKSSVPDGFTLTIEKNGETVGEQKVNNEQAIRMLQSKDSTQSIADLETGDKKHSIKNKAANNIDVEVIVDGREDPAKAKAKTKDKIDDKPKTIKLQLDNNLIPQSVSYDAAKKKTHVTNSSKAKSKKSHSSGAKKKTLGKKGKHVTRNNATLAAVQERKPEEEEPIFPFLTFNENEQNFPGNLGENFVPSFNANEFPSFEYPYLPIPPVYSSNEKASFAQHHNNGNFEAPVRNPSFSIDKRSRLMSYGDYNRTPWPYYPFVQPSRSSSVPLVRNYRSTRNVDEDLPNNNDNFDTFVDEWEENTKRMKRHLDYNDEFDFFDSDNEKFKDRPVENMSLNGRQKRHANDELFEVDGYRNDINHVFRSRRSSTEEPAHNEPEHEDNKGLHSRKTRSHPGQLRHDKDILRQFNHKNENTRRQKRETLSDDDDDVSEVVKHDESELTQLLHDSTPTVESHHSRRHRRSLDDEKADTNNDDKIDKSKVAQILHDFTRSVKSTDIKDEAGQSRQKRSLVNDDSNASLIRQKRNEIDDNDDYDNNDDDDDEGQGPHVVKRSAIFGQTQPDYVMTTSEKRSAIRKALALEKSLKKKLFSMKKESSSALDIIKRVHTDISNADAKDLRMLEKELSNMGVSATDSNNEEMHDSSVASSERNAEDSSEPINNFIKLVEQTENSSTRKTIPPTSDEGRKQSSEEYYKYGTSASGVLVSWTIRFYGT</sequence>
<feature type="region of interest" description="Disordered" evidence="14">
    <location>
        <begin position="1590"/>
        <end position="1648"/>
    </location>
</feature>
<dbReference type="SUPFAM" id="SSF52743">
    <property type="entry name" value="Subtilisin-like"/>
    <property type="match status" value="1"/>
</dbReference>
<dbReference type="PRINTS" id="PR00723">
    <property type="entry name" value="SUBTILISIN"/>
</dbReference>
<feature type="active site" description="Charge relay system" evidence="12 13">
    <location>
        <position position="192"/>
    </location>
</feature>
<dbReference type="CDD" id="cd04059">
    <property type="entry name" value="Peptidases_S8_Protein_convertases_Kexins_Furin-like"/>
    <property type="match status" value="1"/>
</dbReference>
<dbReference type="GO" id="GO:0005802">
    <property type="term" value="C:trans-Golgi network"/>
    <property type="evidence" value="ECO:0007669"/>
    <property type="project" value="TreeGrafter"/>
</dbReference>
<dbReference type="GO" id="GO:0016485">
    <property type="term" value="P:protein processing"/>
    <property type="evidence" value="ECO:0007669"/>
    <property type="project" value="TreeGrafter"/>
</dbReference>
<feature type="region of interest" description="Disordered" evidence="14">
    <location>
        <begin position="674"/>
        <end position="713"/>
    </location>
</feature>
<feature type="region of interest" description="Disordered" evidence="14">
    <location>
        <begin position="1721"/>
        <end position="1782"/>
    </location>
</feature>
<dbReference type="OrthoDB" id="300641at2759"/>
<dbReference type="SUPFAM" id="SSF49785">
    <property type="entry name" value="Galactose-binding domain-like"/>
    <property type="match status" value="1"/>
</dbReference>
<evidence type="ECO:0000256" key="3">
    <source>
        <dbReference type="ARBA" id="ARBA00022685"/>
    </source>
</evidence>
<dbReference type="FunFam" id="3.40.50.200:FF:000021">
    <property type="entry name" value="Proprotein convertase subtilisin/kexin type 5a"/>
    <property type="match status" value="1"/>
</dbReference>
<feature type="compositionally biased region" description="Basic residues" evidence="14">
    <location>
        <begin position="674"/>
        <end position="697"/>
    </location>
</feature>
<keyword evidence="17" id="KW-1185">Reference proteome</keyword>
<evidence type="ECO:0000256" key="4">
    <source>
        <dbReference type="ARBA" id="ARBA00022729"/>
    </source>
</evidence>
<evidence type="ECO:0000256" key="13">
    <source>
        <dbReference type="PROSITE-ProRule" id="PRU01240"/>
    </source>
</evidence>
<dbReference type="FunFam" id="2.60.120.260:FF:000006">
    <property type="entry name" value="Proprotein convertase subtilisin/kexin type 5"/>
    <property type="match status" value="1"/>
</dbReference>
<evidence type="ECO:0000256" key="6">
    <source>
        <dbReference type="ARBA" id="ARBA00022825"/>
    </source>
</evidence>
<evidence type="ECO:0000256" key="14">
    <source>
        <dbReference type="SAM" id="MobiDB-lite"/>
    </source>
</evidence>
<dbReference type="PROSITE" id="PS00136">
    <property type="entry name" value="SUBTILASE_ASP"/>
    <property type="match status" value="1"/>
</dbReference>
<feature type="domain" description="P/Homo B" evidence="15">
    <location>
        <begin position="485"/>
        <end position="627"/>
    </location>
</feature>
<dbReference type="GO" id="GO:0000139">
    <property type="term" value="C:Golgi membrane"/>
    <property type="evidence" value="ECO:0007669"/>
    <property type="project" value="TreeGrafter"/>
</dbReference>
<dbReference type="RefSeq" id="XP_066914834.1">
    <property type="nucleotide sequence ID" value="XM_067058733.1"/>
</dbReference>
<dbReference type="Pfam" id="PF00082">
    <property type="entry name" value="Peptidase_S8"/>
    <property type="match status" value="1"/>
</dbReference>
<dbReference type="EnsemblMetazoa" id="CLYHEMT024761.2">
    <property type="protein sequence ID" value="CLYHEMP024761.2"/>
    <property type="gene ID" value="CLYHEMG024761"/>
</dbReference>
<protein>
    <recommendedName>
        <fullName evidence="11">SPC3</fullName>
    </recommendedName>
</protein>
<feature type="compositionally biased region" description="Polar residues" evidence="14">
    <location>
        <begin position="1760"/>
        <end position="1772"/>
    </location>
</feature>
<organism evidence="16 17">
    <name type="scientific">Clytia hemisphaerica</name>
    <dbReference type="NCBI Taxonomy" id="252671"/>
    <lineage>
        <taxon>Eukaryota</taxon>
        <taxon>Metazoa</taxon>
        <taxon>Cnidaria</taxon>
        <taxon>Hydrozoa</taxon>
        <taxon>Hydroidolina</taxon>
        <taxon>Leptothecata</taxon>
        <taxon>Obeliida</taxon>
        <taxon>Clytiidae</taxon>
        <taxon>Clytia</taxon>
    </lineage>
</organism>
<dbReference type="PANTHER" id="PTHR42884">
    <property type="entry name" value="PROPROTEIN CONVERTASE SUBTILISIN/KEXIN-RELATED"/>
    <property type="match status" value="1"/>
</dbReference>
<feature type="compositionally biased region" description="Basic residues" evidence="14">
    <location>
        <begin position="1217"/>
        <end position="1240"/>
    </location>
</feature>
<keyword evidence="4" id="KW-0732">Signal</keyword>
<dbReference type="InterPro" id="IPR034182">
    <property type="entry name" value="Kexin/furin"/>
</dbReference>
<evidence type="ECO:0000256" key="7">
    <source>
        <dbReference type="ARBA" id="ARBA00023145"/>
    </source>
</evidence>
<evidence type="ECO:0000256" key="8">
    <source>
        <dbReference type="ARBA" id="ARBA00023157"/>
    </source>
</evidence>
<evidence type="ECO:0000256" key="5">
    <source>
        <dbReference type="ARBA" id="ARBA00022801"/>
    </source>
</evidence>
<evidence type="ECO:0000256" key="2">
    <source>
        <dbReference type="ARBA" id="ARBA00022670"/>
    </source>
</evidence>
<keyword evidence="7" id="KW-0865">Zymogen</keyword>
<dbReference type="FunFam" id="3.30.70.850:FF:000001">
    <property type="entry name" value="Proprotein convertase subtilisin/kexin type 5"/>
    <property type="match status" value="1"/>
</dbReference>
<feature type="compositionally biased region" description="Acidic residues" evidence="14">
    <location>
        <begin position="1622"/>
        <end position="1637"/>
    </location>
</feature>
<accession>A0A7M5XKC1</accession>
<feature type="region of interest" description="Disordered" evidence="14">
    <location>
        <begin position="1200"/>
        <end position="1254"/>
    </location>
</feature>
<dbReference type="InterPro" id="IPR015500">
    <property type="entry name" value="Peptidase_S8_subtilisin-rel"/>
</dbReference>
<keyword evidence="6 13" id="KW-0720">Serine protease</keyword>
<dbReference type="PROSITE" id="PS00138">
    <property type="entry name" value="SUBTILASE_SER"/>
    <property type="match status" value="1"/>
</dbReference>
<dbReference type="InterPro" id="IPR023828">
    <property type="entry name" value="Peptidase_S8_Ser-AS"/>
</dbReference>
<dbReference type="PANTHER" id="PTHR42884:SF23">
    <property type="entry name" value="FURIN-LIKE PROTEASE 2"/>
    <property type="match status" value="1"/>
</dbReference>
<reference evidence="16" key="1">
    <citation type="submission" date="2021-01" db="UniProtKB">
        <authorList>
            <consortium name="EnsemblMetazoa"/>
        </authorList>
    </citation>
    <scope>IDENTIFICATION</scope>
</reference>
<dbReference type="Gene3D" id="3.40.50.200">
    <property type="entry name" value="Peptidase S8/S53 domain"/>
    <property type="match status" value="1"/>
</dbReference>
<dbReference type="Gene3D" id="2.60.120.260">
    <property type="entry name" value="Galactose-binding domain-like"/>
    <property type="match status" value="1"/>
</dbReference>
<comment type="function">
    <text evidence="10">Probably involved in the processing of hormone and other protein precursors at sites comprised of pairs of basic amino acid residues.</text>
</comment>
<dbReference type="Gene3D" id="3.30.70.850">
    <property type="entry name" value="Peptidase S8, pro-domain"/>
    <property type="match status" value="1"/>
</dbReference>
<dbReference type="InterPro" id="IPR032815">
    <property type="entry name" value="S8_pro-domain"/>
</dbReference>
<feature type="compositionally biased region" description="Polar residues" evidence="14">
    <location>
        <begin position="725"/>
        <end position="771"/>
    </location>
</feature>
<feature type="compositionally biased region" description="Polar residues" evidence="14">
    <location>
        <begin position="1056"/>
        <end position="1081"/>
    </location>
</feature>
<comment type="similarity">
    <text evidence="1">Belongs to the peptidase S8 family. Furin subfamily.</text>
</comment>
<keyword evidence="5 13" id="KW-0378">Hydrolase</keyword>
<evidence type="ECO:0000313" key="17">
    <source>
        <dbReference type="Proteomes" id="UP000594262"/>
    </source>
</evidence>
<feature type="compositionally biased region" description="Polar residues" evidence="14">
    <location>
        <begin position="1534"/>
        <end position="1545"/>
    </location>
</feature>
<name>A0A7M5XKC1_9CNID</name>
<feature type="compositionally biased region" description="Low complexity" evidence="14">
    <location>
        <begin position="783"/>
        <end position="794"/>
    </location>
</feature>
<keyword evidence="3" id="KW-0165">Cleavage on pair of basic residues</keyword>
<dbReference type="SUPFAM" id="SSF54897">
    <property type="entry name" value="Protease propeptides/inhibitors"/>
    <property type="match status" value="1"/>
</dbReference>
<feature type="active site" description="Charge relay system" evidence="12 13">
    <location>
        <position position="232"/>
    </location>
</feature>